<dbReference type="InterPro" id="IPR001239">
    <property type="entry name" value="Prot_inh_Kazal-m"/>
</dbReference>
<evidence type="ECO:0000313" key="7">
    <source>
        <dbReference type="EMBL" id="KAI7801374.1"/>
    </source>
</evidence>
<evidence type="ECO:0000256" key="2">
    <source>
        <dbReference type="ARBA" id="ARBA00022525"/>
    </source>
</evidence>
<keyword evidence="5" id="KW-1015">Disulfide bond</keyword>
<reference evidence="7" key="1">
    <citation type="submission" date="2021-02" db="EMBL/GenBank/DDBJ databases">
        <title>Comparative genomics reveals that relaxation of natural selection precedes convergent phenotypic evolution of cavefish.</title>
        <authorList>
            <person name="Peng Z."/>
        </authorList>
    </citation>
    <scope>NUCLEOTIDE SEQUENCE</scope>
    <source>
        <tissue evidence="7">Muscle</tissue>
    </source>
</reference>
<feature type="domain" description="Kazal-like" evidence="6">
    <location>
        <begin position="18"/>
        <end position="72"/>
    </location>
</feature>
<dbReference type="PRINTS" id="PR00290">
    <property type="entry name" value="KAZALINHBTR"/>
</dbReference>
<comment type="subcellular location">
    <subcellularLocation>
        <location evidence="1">Secreted</location>
    </subcellularLocation>
</comment>
<dbReference type="Gene3D" id="3.30.60.30">
    <property type="match status" value="1"/>
</dbReference>
<dbReference type="EMBL" id="JAFHDT010000013">
    <property type="protein sequence ID" value="KAI7801374.1"/>
    <property type="molecule type" value="Genomic_DNA"/>
</dbReference>
<dbReference type="GO" id="GO:0004867">
    <property type="term" value="F:serine-type endopeptidase inhibitor activity"/>
    <property type="evidence" value="ECO:0007669"/>
    <property type="project" value="UniProtKB-KW"/>
</dbReference>
<evidence type="ECO:0000256" key="4">
    <source>
        <dbReference type="ARBA" id="ARBA00022900"/>
    </source>
</evidence>
<proteinExistence type="predicted"/>
<comment type="caution">
    <text evidence="7">The sequence shown here is derived from an EMBL/GenBank/DDBJ whole genome shotgun (WGS) entry which is preliminary data.</text>
</comment>
<sequence length="72" mass="8268">MTNIDKLFTINAAIFHEKIRIPNCWKYSYDFCPMNYDPVCGTNGITYGNECMMCSAIKESKTKIKIMNLGEC</sequence>
<dbReference type="PROSITE" id="PS00282">
    <property type="entry name" value="KAZAL_1"/>
    <property type="match status" value="1"/>
</dbReference>
<gene>
    <name evidence="7" type="ORF">IRJ41_009696</name>
</gene>
<evidence type="ECO:0000313" key="8">
    <source>
        <dbReference type="Proteomes" id="UP001059041"/>
    </source>
</evidence>
<dbReference type="PANTHER" id="PTHR47729">
    <property type="entry name" value="SERINE PEPTIDASE INHIBITOR, KAZAL TYPE 2, TANDEM DUPLICATE 1-RELATED"/>
    <property type="match status" value="1"/>
</dbReference>
<dbReference type="Pfam" id="PF00050">
    <property type="entry name" value="Kazal_1"/>
    <property type="match status" value="1"/>
</dbReference>
<dbReference type="InterPro" id="IPR036058">
    <property type="entry name" value="Kazal_dom_sf"/>
</dbReference>
<dbReference type="InterPro" id="IPR002350">
    <property type="entry name" value="Kazal_dom"/>
</dbReference>
<keyword evidence="2" id="KW-0964">Secreted</keyword>
<dbReference type="Proteomes" id="UP001059041">
    <property type="component" value="Linkage Group LG13"/>
</dbReference>
<keyword evidence="3" id="KW-0646">Protease inhibitor</keyword>
<dbReference type="AlphaFoldDB" id="A0A9W7TR40"/>
<evidence type="ECO:0000259" key="6">
    <source>
        <dbReference type="PROSITE" id="PS51465"/>
    </source>
</evidence>
<organism evidence="7 8">
    <name type="scientific">Triplophysa rosa</name>
    <name type="common">Cave loach</name>
    <dbReference type="NCBI Taxonomy" id="992332"/>
    <lineage>
        <taxon>Eukaryota</taxon>
        <taxon>Metazoa</taxon>
        <taxon>Chordata</taxon>
        <taxon>Craniata</taxon>
        <taxon>Vertebrata</taxon>
        <taxon>Euteleostomi</taxon>
        <taxon>Actinopterygii</taxon>
        <taxon>Neopterygii</taxon>
        <taxon>Teleostei</taxon>
        <taxon>Ostariophysi</taxon>
        <taxon>Cypriniformes</taxon>
        <taxon>Nemacheilidae</taxon>
        <taxon>Triplophysa</taxon>
    </lineage>
</organism>
<keyword evidence="4" id="KW-0722">Serine protease inhibitor</keyword>
<evidence type="ECO:0000256" key="3">
    <source>
        <dbReference type="ARBA" id="ARBA00022690"/>
    </source>
</evidence>
<dbReference type="SUPFAM" id="SSF100895">
    <property type="entry name" value="Kazal-type serine protease inhibitors"/>
    <property type="match status" value="1"/>
</dbReference>
<dbReference type="PROSITE" id="PS51465">
    <property type="entry name" value="KAZAL_2"/>
    <property type="match status" value="1"/>
</dbReference>
<name>A0A9W7TR40_TRIRA</name>
<dbReference type="SMART" id="SM00280">
    <property type="entry name" value="KAZAL"/>
    <property type="match status" value="1"/>
</dbReference>
<dbReference type="InterPro" id="IPR051597">
    <property type="entry name" value="Bifunctional_prot_inhibitor"/>
</dbReference>
<protein>
    <submittedName>
        <fullName evidence="7">Serine protease inhibitor Kazal-type 2</fullName>
    </submittedName>
</protein>
<evidence type="ECO:0000256" key="5">
    <source>
        <dbReference type="ARBA" id="ARBA00023157"/>
    </source>
</evidence>
<evidence type="ECO:0000256" key="1">
    <source>
        <dbReference type="ARBA" id="ARBA00004613"/>
    </source>
</evidence>
<accession>A0A9W7TR40</accession>
<keyword evidence="8" id="KW-1185">Reference proteome</keyword>
<dbReference type="GO" id="GO:0005576">
    <property type="term" value="C:extracellular region"/>
    <property type="evidence" value="ECO:0007669"/>
    <property type="project" value="UniProtKB-SubCell"/>
</dbReference>
<dbReference type="PANTHER" id="PTHR47729:SF1">
    <property type="entry name" value="OVOMUCOID-LIKE-RELATED"/>
    <property type="match status" value="1"/>
</dbReference>